<comment type="caution">
    <text evidence="1">The sequence shown here is derived from an EMBL/GenBank/DDBJ whole genome shotgun (WGS) entry which is preliminary data.</text>
</comment>
<accession>A0AAN7EC49</accession>
<evidence type="ECO:0008006" key="3">
    <source>
        <dbReference type="Google" id="ProtNLM"/>
    </source>
</evidence>
<name>A0AAN7EC49_QUERU</name>
<organism evidence="1 2">
    <name type="scientific">Quercus rubra</name>
    <name type="common">Northern red oak</name>
    <name type="synonym">Quercus borealis</name>
    <dbReference type="NCBI Taxonomy" id="3512"/>
    <lineage>
        <taxon>Eukaryota</taxon>
        <taxon>Viridiplantae</taxon>
        <taxon>Streptophyta</taxon>
        <taxon>Embryophyta</taxon>
        <taxon>Tracheophyta</taxon>
        <taxon>Spermatophyta</taxon>
        <taxon>Magnoliopsida</taxon>
        <taxon>eudicotyledons</taxon>
        <taxon>Gunneridae</taxon>
        <taxon>Pentapetalae</taxon>
        <taxon>rosids</taxon>
        <taxon>fabids</taxon>
        <taxon>Fagales</taxon>
        <taxon>Fagaceae</taxon>
        <taxon>Quercus</taxon>
    </lineage>
</organism>
<keyword evidence="2" id="KW-1185">Reference proteome</keyword>
<protein>
    <recommendedName>
        <fullName evidence="3">Cysteine-rich transmembrane CYSTM domain-containing protein</fullName>
    </recommendedName>
</protein>
<dbReference type="EMBL" id="JAXUIC010000010">
    <property type="protein sequence ID" value="KAK4567883.1"/>
    <property type="molecule type" value="Genomic_DNA"/>
</dbReference>
<evidence type="ECO:0000313" key="2">
    <source>
        <dbReference type="Proteomes" id="UP001324115"/>
    </source>
</evidence>
<reference evidence="1 2" key="1">
    <citation type="journal article" date="2023" name="G3 (Bethesda)">
        <title>A haplotype-resolved chromosome-scale genome for Quercus rubra L. provides insights into the genetics of adaptive traits for red oak species.</title>
        <authorList>
            <person name="Kapoor B."/>
            <person name="Jenkins J."/>
            <person name="Schmutz J."/>
            <person name="Zhebentyayeva T."/>
            <person name="Kuelheim C."/>
            <person name="Coggeshall M."/>
            <person name="Heim C."/>
            <person name="Lasky J.R."/>
            <person name="Leites L."/>
            <person name="Islam-Faridi N."/>
            <person name="Romero-Severson J."/>
            <person name="DeLeo V.L."/>
            <person name="Lucas S.M."/>
            <person name="Lazic D."/>
            <person name="Gailing O."/>
            <person name="Carlson J."/>
            <person name="Staton M."/>
        </authorList>
    </citation>
    <scope>NUCLEOTIDE SEQUENCE [LARGE SCALE GENOMIC DNA]</scope>
    <source>
        <strain evidence="1">Pseudo-F2</strain>
    </source>
</reference>
<evidence type="ECO:0000313" key="1">
    <source>
        <dbReference type="EMBL" id="KAK4567883.1"/>
    </source>
</evidence>
<proteinExistence type="predicted"/>
<dbReference type="Proteomes" id="UP001324115">
    <property type="component" value="Unassembled WGS sequence"/>
</dbReference>
<gene>
    <name evidence="1" type="ORF">RGQ29_003594</name>
</gene>
<dbReference type="AlphaFoldDB" id="A0AAN7EC49"/>
<sequence>MSCFEQNQFEATAIRPYAAPPLIVIPMKDIHAYPQNSPLPPPSPPPVEIKTRGEEFWKGCWTDLCCCYCCLDFWF</sequence>